<reference evidence="2" key="2">
    <citation type="submission" date="2025-08" db="UniProtKB">
        <authorList>
            <consortium name="Ensembl"/>
        </authorList>
    </citation>
    <scope>IDENTIFICATION</scope>
</reference>
<reference evidence="2" key="3">
    <citation type="submission" date="2025-09" db="UniProtKB">
        <authorList>
            <consortium name="Ensembl"/>
        </authorList>
    </citation>
    <scope>IDENTIFICATION</scope>
</reference>
<organism evidence="2 3">
    <name type="scientific">Podarcis muralis</name>
    <name type="common">Wall lizard</name>
    <name type="synonym">Lacerta muralis</name>
    <dbReference type="NCBI Taxonomy" id="64176"/>
    <lineage>
        <taxon>Eukaryota</taxon>
        <taxon>Metazoa</taxon>
        <taxon>Chordata</taxon>
        <taxon>Craniata</taxon>
        <taxon>Vertebrata</taxon>
        <taxon>Euteleostomi</taxon>
        <taxon>Lepidosauria</taxon>
        <taxon>Squamata</taxon>
        <taxon>Bifurcata</taxon>
        <taxon>Unidentata</taxon>
        <taxon>Episquamata</taxon>
        <taxon>Laterata</taxon>
        <taxon>Lacertibaenia</taxon>
        <taxon>Lacertidae</taxon>
        <taxon>Podarcis</taxon>
    </lineage>
</organism>
<reference evidence="2 3" key="1">
    <citation type="journal article" date="2019" name="Proc. Natl. Acad. Sci. U.S.A.">
        <title>Regulatory changes in pterin and carotenoid genes underlie balanced color polymorphisms in the wall lizard.</title>
        <authorList>
            <person name="Andrade P."/>
            <person name="Pinho C."/>
            <person name="Perez I de Lanuza G."/>
            <person name="Afonso S."/>
            <person name="Brejcha J."/>
            <person name="Rubin C.J."/>
            <person name="Wallerman O."/>
            <person name="Pereira P."/>
            <person name="Sabatino S.J."/>
            <person name="Bellati A."/>
            <person name="Pellitteri-Rosa D."/>
            <person name="Bosakova Z."/>
            <person name="Bunikis I."/>
            <person name="Carretero M.A."/>
            <person name="Feiner N."/>
            <person name="Marsik P."/>
            <person name="Pauperio F."/>
            <person name="Salvi D."/>
            <person name="Soler L."/>
            <person name="While G.M."/>
            <person name="Uller T."/>
            <person name="Font E."/>
            <person name="Andersson L."/>
            <person name="Carneiro M."/>
        </authorList>
    </citation>
    <scope>NUCLEOTIDE SEQUENCE</scope>
</reference>
<dbReference type="InterPro" id="IPR040350">
    <property type="entry name" value="TMEM272"/>
</dbReference>
<protein>
    <submittedName>
        <fullName evidence="2">Uncharacterized protein</fullName>
    </submittedName>
</protein>
<evidence type="ECO:0000256" key="1">
    <source>
        <dbReference type="SAM" id="Phobius"/>
    </source>
</evidence>
<dbReference type="GeneTree" id="ENSGT01150000287441"/>
<keyword evidence="3" id="KW-1185">Reference proteome</keyword>
<dbReference type="Ensembl" id="ENSPMRT00000038120.1">
    <property type="protein sequence ID" value="ENSPMRP00000035973.1"/>
    <property type="gene ID" value="ENSPMRG00000023238.1"/>
</dbReference>
<dbReference type="PANTHER" id="PTHR33444:SF10">
    <property type="entry name" value="NOVEL PROTEIN"/>
    <property type="match status" value="1"/>
</dbReference>
<keyword evidence="1" id="KW-0472">Membrane</keyword>
<name>A0A670KEZ2_PODMU</name>
<proteinExistence type="predicted"/>
<keyword evidence="1" id="KW-0812">Transmembrane</keyword>
<accession>A0A670KEZ2</accession>
<dbReference type="AlphaFoldDB" id="A0A670KEZ2"/>
<evidence type="ECO:0000313" key="3">
    <source>
        <dbReference type="Proteomes" id="UP000472272"/>
    </source>
</evidence>
<dbReference type="Proteomes" id="UP000472272">
    <property type="component" value="Chromosome 13"/>
</dbReference>
<feature type="transmembrane region" description="Helical" evidence="1">
    <location>
        <begin position="58"/>
        <end position="77"/>
    </location>
</feature>
<dbReference type="PANTHER" id="PTHR33444">
    <property type="entry name" value="SI:DKEY-19B23.12-RELATED"/>
    <property type="match status" value="1"/>
</dbReference>
<feature type="transmembrane region" description="Helical" evidence="1">
    <location>
        <begin position="30"/>
        <end position="52"/>
    </location>
</feature>
<keyword evidence="1" id="KW-1133">Transmembrane helix</keyword>
<feature type="transmembrane region" description="Helical" evidence="1">
    <location>
        <begin position="98"/>
        <end position="119"/>
    </location>
</feature>
<evidence type="ECO:0000313" key="2">
    <source>
        <dbReference type="Ensembl" id="ENSPMRP00000035973.1"/>
    </source>
</evidence>
<sequence>MPEETPLLEGSRSALLEATEESTLHSVLMVLVKILFAAPTIAGIVVGAVYLGQCPQQPLIPIYLIVLSAVVLLLLLLSCLPCGDGTDRPNPWAQRFRAACCLFLCIWFLAGNVWVYTIYPPTTTRPAAPPSASAPSSSSPSPSPPLSTWSWPWRCSSPSASSWASSSTTPSGRAGGVALGSAFDSPWGGGVGLSLGVYILCY</sequence>